<dbReference type="Proteomes" id="UP001055167">
    <property type="component" value="Unassembled WGS sequence"/>
</dbReference>
<organism evidence="2 3">
    <name type="scientific">Methylobacterium crusticola</name>
    <dbReference type="NCBI Taxonomy" id="1697972"/>
    <lineage>
        <taxon>Bacteria</taxon>
        <taxon>Pseudomonadati</taxon>
        <taxon>Pseudomonadota</taxon>
        <taxon>Alphaproteobacteria</taxon>
        <taxon>Hyphomicrobiales</taxon>
        <taxon>Methylobacteriaceae</taxon>
        <taxon>Methylobacterium</taxon>
    </lineage>
</organism>
<dbReference type="PANTHER" id="PTHR11365">
    <property type="entry name" value="5-OXOPROLINASE RELATED"/>
    <property type="match status" value="1"/>
</dbReference>
<reference evidence="2" key="2">
    <citation type="submission" date="2021-08" db="EMBL/GenBank/DDBJ databases">
        <authorList>
            <person name="Tani A."/>
            <person name="Ola A."/>
            <person name="Ogura Y."/>
            <person name="Katsura K."/>
            <person name="Hayashi T."/>
        </authorList>
    </citation>
    <scope>NUCLEOTIDE SEQUENCE</scope>
    <source>
        <strain evidence="2">KCTC 52305</strain>
    </source>
</reference>
<dbReference type="EMBL" id="BPQH01000024">
    <property type="protein sequence ID" value="GJD53030.1"/>
    <property type="molecule type" value="Genomic_DNA"/>
</dbReference>
<dbReference type="InterPro" id="IPR045079">
    <property type="entry name" value="Oxoprolinase-like"/>
</dbReference>
<dbReference type="RefSeq" id="WP_128562354.1">
    <property type="nucleotide sequence ID" value="NZ_BPQH01000024.1"/>
</dbReference>
<name>A0ABQ4R797_9HYPH</name>
<protein>
    <submittedName>
        <fullName evidence="2">Acetophenone carboxylase delta subunit</fullName>
    </submittedName>
</protein>
<comment type="caution">
    <text evidence="2">The sequence shown here is derived from an EMBL/GenBank/DDBJ whole genome shotgun (WGS) entry which is preliminary data.</text>
</comment>
<evidence type="ECO:0000313" key="3">
    <source>
        <dbReference type="Proteomes" id="UP001055167"/>
    </source>
</evidence>
<accession>A0ABQ4R797</accession>
<sequence length="601" mass="63972">MRPSTEAAACDPVTLEIVRGAIRSAQAEMEALIERTAISAFIREKKDFYTGLFDAAGVLAVGSNVPIFGDITGPVFRDFPPETMRPGDLYWYNDCYGSEGAVSHSNDQVLLAPVFRAERRCGFVMAWAHFADIGGLRAGSISPDATDIYQEGIIVPPTRLIEAGRTNEAVLTLFHRNSRFPAQSLGDMRALMASVDLGVRRVGEILDRFGPEVVADALGQLLARTRERVRERLSRTFAHGTHRFTDAIDTDGHGNGPFRIRLALTRSRGPDGADRFALDASETDDQAPGPVNFLMNPSIPGMALGLYYLGGDPTQVCNAGGPQALDAVTLREGSLLRPRFPAPLGMRGLTMMRVLAALNGLINVAGGGAPAAHSAYVIILLRGSVRREPAGPPEPFLLSDGIGVGYGARPEADGIDAVYFVAQENYPVEFLEAGYPVRLRRYGIAADSGGAGRRRGGCGIVREYEILADEAVLAVRIDSVANPPWGLAGGRAGGSGRAVVNPGTPGERLLAPLSDGNRLARGDVLRIETGGGGGHGHPFDREPEAVLEDVLGGFVSREAAQRHYGVALAGDALDAAATAALRADRPPTRAFHRHEYVDALA</sequence>
<keyword evidence="3" id="KW-1185">Reference proteome</keyword>
<dbReference type="InterPro" id="IPR003692">
    <property type="entry name" value="Hydantoinase_B"/>
</dbReference>
<gene>
    <name evidence="2" type="primary">apc4_6</name>
    <name evidence="2" type="ORF">OPKNFCMD_5800</name>
</gene>
<feature type="domain" description="Hydantoinase B/oxoprolinase" evidence="1">
    <location>
        <begin position="11"/>
        <end position="538"/>
    </location>
</feature>
<dbReference type="PANTHER" id="PTHR11365:SF23">
    <property type="entry name" value="HYPOTHETICAL 5-OXOPROLINASE (EUROFUNG)-RELATED"/>
    <property type="match status" value="1"/>
</dbReference>
<dbReference type="Pfam" id="PF02538">
    <property type="entry name" value="Hydantoinase_B"/>
    <property type="match status" value="1"/>
</dbReference>
<evidence type="ECO:0000259" key="1">
    <source>
        <dbReference type="Pfam" id="PF02538"/>
    </source>
</evidence>
<evidence type="ECO:0000313" key="2">
    <source>
        <dbReference type="EMBL" id="GJD53030.1"/>
    </source>
</evidence>
<proteinExistence type="predicted"/>
<reference evidence="2" key="1">
    <citation type="journal article" date="2021" name="Front. Microbiol.">
        <title>Comprehensive Comparative Genomics and Phenotyping of Methylobacterium Species.</title>
        <authorList>
            <person name="Alessa O."/>
            <person name="Ogura Y."/>
            <person name="Fujitani Y."/>
            <person name="Takami H."/>
            <person name="Hayashi T."/>
            <person name="Sahin N."/>
            <person name="Tani A."/>
        </authorList>
    </citation>
    <scope>NUCLEOTIDE SEQUENCE</scope>
    <source>
        <strain evidence="2">KCTC 52305</strain>
    </source>
</reference>